<organism evidence="2 3">
    <name type="scientific">Caviibacterium pharyngocola</name>
    <dbReference type="NCBI Taxonomy" id="28159"/>
    <lineage>
        <taxon>Bacteria</taxon>
        <taxon>Pseudomonadati</taxon>
        <taxon>Pseudomonadota</taxon>
        <taxon>Gammaproteobacteria</taxon>
        <taxon>Pasteurellales</taxon>
        <taxon>Pasteurellaceae</taxon>
        <taxon>Caviibacterium</taxon>
    </lineage>
</organism>
<dbReference type="InterPro" id="IPR022262">
    <property type="entry name" value="Lipoprot_put"/>
</dbReference>
<dbReference type="AlphaFoldDB" id="A0A2M8RV85"/>
<dbReference type="Proteomes" id="UP000230282">
    <property type="component" value="Unassembled WGS sequence"/>
</dbReference>
<keyword evidence="1" id="KW-0732">Signal</keyword>
<protein>
    <submittedName>
        <fullName evidence="2">TIGR03751 family conjugal transfer lipoprotein</fullName>
    </submittedName>
</protein>
<keyword evidence="2" id="KW-0449">Lipoprotein</keyword>
<feature type="chain" id="PRO_5014961172" evidence="1">
    <location>
        <begin position="24"/>
        <end position="134"/>
    </location>
</feature>
<dbReference type="NCBIfam" id="TIGR03751">
    <property type="entry name" value="conj_TIGR03751"/>
    <property type="match status" value="1"/>
</dbReference>
<evidence type="ECO:0000313" key="3">
    <source>
        <dbReference type="Proteomes" id="UP000230282"/>
    </source>
</evidence>
<evidence type="ECO:0000256" key="1">
    <source>
        <dbReference type="SAM" id="SignalP"/>
    </source>
</evidence>
<evidence type="ECO:0000313" key="2">
    <source>
        <dbReference type="EMBL" id="PJG82783.1"/>
    </source>
</evidence>
<keyword evidence="3" id="KW-1185">Reference proteome</keyword>
<gene>
    <name evidence="2" type="ORF">CVP04_07410</name>
</gene>
<proteinExistence type="predicted"/>
<dbReference type="PROSITE" id="PS51257">
    <property type="entry name" value="PROKAR_LIPOPROTEIN"/>
    <property type="match status" value="1"/>
</dbReference>
<name>A0A2M8RV85_9PAST</name>
<feature type="signal peptide" evidence="1">
    <location>
        <begin position="1"/>
        <end position="23"/>
    </location>
</feature>
<reference evidence="2 3" key="1">
    <citation type="submission" date="2017-11" db="EMBL/GenBank/DDBJ databases">
        <title>Reclassification of Bisgaard taxon 5 as Caviibacterium pharyngocola gen. nov., sp. nov.</title>
        <authorList>
            <person name="Christensen H."/>
        </authorList>
    </citation>
    <scope>NUCLEOTIDE SEQUENCE [LARGE SCALE GENOMIC DNA]</scope>
    <source>
        <strain evidence="2 3">7_3</strain>
    </source>
</reference>
<dbReference type="EMBL" id="PHGZ01000014">
    <property type="protein sequence ID" value="PJG82783.1"/>
    <property type="molecule type" value="Genomic_DNA"/>
</dbReference>
<sequence>MKLKMLFAGVALLTLTACSTSQEDLLPTNGETMRDIWQRGSGQDSQLQLYRSQDNRLLDPVNYISPNEQKSYTRTAENEANSLFPRLPNPDLIMYVYPHLTSSAEQMPIPGYSTIIPFYGRTQYAQPGERTRGL</sequence>
<dbReference type="RefSeq" id="WP_100296882.1">
    <property type="nucleotide sequence ID" value="NZ_PHGZ01000014.1"/>
</dbReference>
<comment type="caution">
    <text evidence="2">The sequence shown here is derived from an EMBL/GenBank/DDBJ whole genome shotgun (WGS) entry which is preliminary data.</text>
</comment>
<dbReference type="OrthoDB" id="8863314at2"/>
<accession>A0A2M8RV85</accession>